<evidence type="ECO:0000313" key="2">
    <source>
        <dbReference type="EMBL" id="RPD53652.1"/>
    </source>
</evidence>
<feature type="compositionally biased region" description="Polar residues" evidence="1">
    <location>
        <begin position="150"/>
        <end position="162"/>
    </location>
</feature>
<name>A0A5C2RPX4_9APHY</name>
<evidence type="ECO:0000313" key="3">
    <source>
        <dbReference type="Proteomes" id="UP000313359"/>
    </source>
</evidence>
<dbReference type="Proteomes" id="UP000313359">
    <property type="component" value="Unassembled WGS sequence"/>
</dbReference>
<dbReference type="AlphaFoldDB" id="A0A5C2RPX4"/>
<dbReference type="EMBL" id="ML122318">
    <property type="protein sequence ID" value="RPD53652.1"/>
    <property type="molecule type" value="Genomic_DNA"/>
</dbReference>
<reference evidence="2" key="1">
    <citation type="journal article" date="2018" name="Genome Biol. Evol.">
        <title>Genomics and development of Lentinus tigrinus, a white-rot wood-decaying mushroom with dimorphic fruiting bodies.</title>
        <authorList>
            <person name="Wu B."/>
            <person name="Xu Z."/>
            <person name="Knudson A."/>
            <person name="Carlson A."/>
            <person name="Chen N."/>
            <person name="Kovaka S."/>
            <person name="LaButti K."/>
            <person name="Lipzen A."/>
            <person name="Pennachio C."/>
            <person name="Riley R."/>
            <person name="Schakwitz W."/>
            <person name="Umezawa K."/>
            <person name="Ohm R.A."/>
            <person name="Grigoriev I.V."/>
            <person name="Nagy L.G."/>
            <person name="Gibbons J."/>
            <person name="Hibbett D."/>
        </authorList>
    </citation>
    <scope>NUCLEOTIDE SEQUENCE [LARGE SCALE GENOMIC DNA]</scope>
    <source>
        <strain evidence="2">ALCF2SS1-6</strain>
    </source>
</reference>
<dbReference type="STRING" id="1328759.A0A5C2RPX4"/>
<feature type="region of interest" description="Disordered" evidence="1">
    <location>
        <begin position="201"/>
        <end position="227"/>
    </location>
</feature>
<proteinExistence type="predicted"/>
<dbReference type="OrthoDB" id="3250110at2759"/>
<feature type="region of interest" description="Disordered" evidence="1">
    <location>
        <begin position="133"/>
        <end position="174"/>
    </location>
</feature>
<accession>A0A5C2RPX4</accession>
<sequence length="326" mass="35111">MLNAFKIKPFDLEPIYAEWKDAPRFVGNPKKDPMVDDWLAAIKAGCVERKVPREYWHKVAQHYMADKAKARFDELKLVMKNMHGGKYKWTWKHFKIAMRNMGWDLDPRKTEAIKVESKPSGLWWIVGRGDKDAKESAPVESVPPRPPPKSRQTLDITTTMKSLPSIPMPKRSATMSSVDTVSSLSSSSSSSVSSSISSFFTSTKNTPASTPGSSAIATPASTPGGTVTTVSQVPTWLVNACQSLEFLTNEHPKVMTALSAVLITVGSLPALPAISAGAGGAFLASSTAHAIGSLAVGLGTLLQAQTEGKLQVTQGENGKSQVQTQK</sequence>
<keyword evidence="3" id="KW-1185">Reference proteome</keyword>
<evidence type="ECO:0000256" key="1">
    <source>
        <dbReference type="SAM" id="MobiDB-lite"/>
    </source>
</evidence>
<protein>
    <submittedName>
        <fullName evidence="2">Uncharacterized protein</fullName>
    </submittedName>
</protein>
<organism evidence="2 3">
    <name type="scientific">Lentinus tigrinus ALCF2SS1-6</name>
    <dbReference type="NCBI Taxonomy" id="1328759"/>
    <lineage>
        <taxon>Eukaryota</taxon>
        <taxon>Fungi</taxon>
        <taxon>Dikarya</taxon>
        <taxon>Basidiomycota</taxon>
        <taxon>Agaricomycotina</taxon>
        <taxon>Agaricomycetes</taxon>
        <taxon>Polyporales</taxon>
        <taxon>Polyporaceae</taxon>
        <taxon>Lentinus</taxon>
    </lineage>
</organism>
<feature type="compositionally biased region" description="Polar residues" evidence="1">
    <location>
        <begin position="204"/>
        <end position="227"/>
    </location>
</feature>
<gene>
    <name evidence="2" type="ORF">L227DRAFT_512964</name>
</gene>